<dbReference type="EMBL" id="MKCT01000001">
    <property type="protein sequence ID" value="OHX21334.1"/>
    <property type="molecule type" value="Genomic_DNA"/>
</dbReference>
<dbReference type="PANTHER" id="PTHR37302:SF1">
    <property type="entry name" value="PROTEIN DINB"/>
    <property type="match status" value="1"/>
</dbReference>
<dbReference type="RefSeq" id="WP_071111291.1">
    <property type="nucleotide sequence ID" value="NZ_MKCT01000001.1"/>
</dbReference>
<keyword evidence="2" id="KW-0479">Metal-binding</keyword>
<comment type="caution">
    <text evidence="3">The sequence shown here is derived from an EMBL/GenBank/DDBJ whole genome shotgun (WGS) entry which is preliminary data.</text>
</comment>
<dbReference type="PANTHER" id="PTHR37302">
    <property type="entry name" value="SLR1116 PROTEIN"/>
    <property type="match status" value="1"/>
</dbReference>
<dbReference type="InterPro" id="IPR007837">
    <property type="entry name" value="DinB"/>
</dbReference>
<proteinExistence type="inferred from homology"/>
<organism evidence="3 4">
    <name type="scientific">Chromobacterium sphagni</name>
    <dbReference type="NCBI Taxonomy" id="1903179"/>
    <lineage>
        <taxon>Bacteria</taxon>
        <taxon>Pseudomonadati</taxon>
        <taxon>Pseudomonadota</taxon>
        <taxon>Betaproteobacteria</taxon>
        <taxon>Neisseriales</taxon>
        <taxon>Chromobacteriaceae</taxon>
        <taxon>Chromobacterium</taxon>
    </lineage>
</organism>
<dbReference type="SUPFAM" id="SSF109854">
    <property type="entry name" value="DinB/YfiT-like putative metalloenzymes"/>
    <property type="match status" value="1"/>
</dbReference>
<name>A0ABX3CG72_9NEIS</name>
<dbReference type="InterPro" id="IPR034660">
    <property type="entry name" value="DinB/YfiT-like"/>
</dbReference>
<evidence type="ECO:0000256" key="2">
    <source>
        <dbReference type="ARBA" id="ARBA00022723"/>
    </source>
</evidence>
<evidence type="ECO:0000313" key="4">
    <source>
        <dbReference type="Proteomes" id="UP000180280"/>
    </source>
</evidence>
<sequence length="169" mass="18422">MSTSSLLTSLFRYKAWANDELFAAAAALEDGAHAEALHGVIRILNHIHVVDSIFAAHLQGREHGYAATNTPETPALADLRAAVSETDAWYLAHVAGLDEQGLAQRLDFVFTDGGHGSMSREEMLMHVITHGGYHRGAAGRILAQQDIAPPRDLYTRFLHDSQPARRAAD</sequence>
<keyword evidence="4" id="KW-1185">Reference proteome</keyword>
<dbReference type="Pfam" id="PF05163">
    <property type="entry name" value="DinB"/>
    <property type="match status" value="1"/>
</dbReference>
<comment type="similarity">
    <text evidence="1">Belongs to the DinB family.</text>
</comment>
<accession>A0ABX3CG72</accession>
<evidence type="ECO:0000313" key="3">
    <source>
        <dbReference type="EMBL" id="OHX21334.1"/>
    </source>
</evidence>
<gene>
    <name evidence="3" type="ORF">BI344_02025</name>
</gene>
<reference evidence="3 4" key="1">
    <citation type="submission" date="2016-09" db="EMBL/GenBank/DDBJ databases">
        <title>Chromobacterium muskegensis sp. nov., an insecticidal bacterium isolated from Sphagnum bogs.</title>
        <authorList>
            <person name="Sparks M.E."/>
            <person name="Blackburn M.B."/>
            <person name="Gundersen-Rindal D.E."/>
            <person name="Mitchell A."/>
            <person name="Farrar R."/>
            <person name="Kuhar D."/>
        </authorList>
    </citation>
    <scope>NUCLEOTIDE SEQUENCE [LARGE SCALE GENOMIC DNA]</scope>
    <source>
        <strain evidence="3 4">14B-1</strain>
    </source>
</reference>
<protein>
    <submittedName>
        <fullName evidence="3">Damage-inducible protein DinB</fullName>
    </submittedName>
</protein>
<dbReference type="Proteomes" id="UP000180280">
    <property type="component" value="Unassembled WGS sequence"/>
</dbReference>
<dbReference type="Gene3D" id="1.20.120.450">
    <property type="entry name" value="dinb family like domain"/>
    <property type="match status" value="1"/>
</dbReference>
<evidence type="ECO:0000256" key="1">
    <source>
        <dbReference type="ARBA" id="ARBA00008635"/>
    </source>
</evidence>